<sequence>MVRAIDAATAALLQERNGTIHRDLVWITAKNRATGAPESIGLWTGQDHADIAVVSGETGATVTRTYYGLGGLLNVPPIPLVSDLTVRKISIGFSQLDPAIEQAVRGFDPRNGPVEIHRLYLDRETRLPIAPAVSRFLGFINATPITTPKAGAQGSIRLDLVSHTRTLTKKMPSRKSDEYQRRRLGDRFYRYTDVAGQWEIAWGEESGPIG</sequence>
<proteinExistence type="predicted"/>
<name>A0ABU4AJ72_9HYPH</name>
<keyword evidence="2" id="KW-1185">Reference proteome</keyword>
<dbReference type="RefSeq" id="WP_317560973.1">
    <property type="nucleotide sequence ID" value="NZ_JAWLIP010000003.1"/>
</dbReference>
<dbReference type="EMBL" id="JAWLIP010000003">
    <property type="protein sequence ID" value="MDV6226284.1"/>
    <property type="molecule type" value="Genomic_DNA"/>
</dbReference>
<evidence type="ECO:0000313" key="1">
    <source>
        <dbReference type="EMBL" id="MDV6226284.1"/>
    </source>
</evidence>
<organism evidence="1 2">
    <name type="scientific">Nitratireductor aquimarinus</name>
    <dbReference type="NCBI Taxonomy" id="889300"/>
    <lineage>
        <taxon>Bacteria</taxon>
        <taxon>Pseudomonadati</taxon>
        <taxon>Pseudomonadota</taxon>
        <taxon>Alphaproteobacteria</taxon>
        <taxon>Hyphomicrobiales</taxon>
        <taxon>Phyllobacteriaceae</taxon>
        <taxon>Nitratireductor</taxon>
    </lineage>
</organism>
<dbReference type="Proteomes" id="UP001185659">
    <property type="component" value="Unassembled WGS sequence"/>
</dbReference>
<gene>
    <name evidence="1" type="ORF">R2G56_08300</name>
</gene>
<accession>A0ABU4AJ72</accession>
<comment type="caution">
    <text evidence="1">The sequence shown here is derived from an EMBL/GenBank/DDBJ whole genome shotgun (WGS) entry which is preliminary data.</text>
</comment>
<protein>
    <submittedName>
        <fullName evidence="1">Uncharacterized protein</fullName>
    </submittedName>
</protein>
<reference evidence="1 2" key="1">
    <citation type="submission" date="2023-10" db="EMBL/GenBank/DDBJ databases">
        <authorList>
            <person name="Venkata Ramana C."/>
            <person name="Sasikala C."/>
            <person name="Dhurka M."/>
        </authorList>
    </citation>
    <scope>NUCLEOTIDE SEQUENCE [LARGE SCALE GENOMIC DNA]</scope>
    <source>
        <strain evidence="1 2">KCTC 32151</strain>
    </source>
</reference>
<evidence type="ECO:0000313" key="2">
    <source>
        <dbReference type="Proteomes" id="UP001185659"/>
    </source>
</evidence>